<organism evidence="2 3">
    <name type="scientific">Haliea salexigens</name>
    <dbReference type="NCBI Taxonomy" id="287487"/>
    <lineage>
        <taxon>Bacteria</taxon>
        <taxon>Pseudomonadati</taxon>
        <taxon>Pseudomonadota</taxon>
        <taxon>Gammaproteobacteria</taxon>
        <taxon>Cellvibrionales</taxon>
        <taxon>Halieaceae</taxon>
        <taxon>Haliea</taxon>
    </lineage>
</organism>
<dbReference type="InterPro" id="IPR014747">
    <property type="entry name" value="Bac_photo_RC_H_C"/>
</dbReference>
<name>A0A3C1KR23_9GAMM</name>
<dbReference type="SUPFAM" id="SSF50346">
    <property type="entry name" value="PRC-barrel domain"/>
    <property type="match status" value="1"/>
</dbReference>
<evidence type="ECO:0000313" key="2">
    <source>
        <dbReference type="EMBL" id="HAN29117.1"/>
    </source>
</evidence>
<comment type="caution">
    <text evidence="2">The sequence shown here is derived from an EMBL/GenBank/DDBJ whole genome shotgun (WGS) entry which is preliminary data.</text>
</comment>
<feature type="domain" description="PRC-barrel" evidence="1">
    <location>
        <begin position="23"/>
        <end position="89"/>
    </location>
</feature>
<dbReference type="AlphaFoldDB" id="A0A3C1KR23"/>
<dbReference type="Gene3D" id="3.90.50.10">
    <property type="entry name" value="Photosynthetic Reaction Center, subunit H, domain 2"/>
    <property type="match status" value="1"/>
</dbReference>
<dbReference type="InterPro" id="IPR027275">
    <property type="entry name" value="PRC-brl_dom"/>
</dbReference>
<dbReference type="InterPro" id="IPR011033">
    <property type="entry name" value="PRC_barrel-like_sf"/>
</dbReference>
<proteinExistence type="predicted"/>
<dbReference type="EMBL" id="DMND01000211">
    <property type="protein sequence ID" value="HAN29117.1"/>
    <property type="molecule type" value="Genomic_DNA"/>
</dbReference>
<dbReference type="Proteomes" id="UP000259273">
    <property type="component" value="Unassembled WGS sequence"/>
</dbReference>
<evidence type="ECO:0000313" key="3">
    <source>
        <dbReference type="Proteomes" id="UP000259273"/>
    </source>
</evidence>
<dbReference type="GO" id="GO:0019684">
    <property type="term" value="P:photosynthesis, light reaction"/>
    <property type="evidence" value="ECO:0007669"/>
    <property type="project" value="InterPro"/>
</dbReference>
<dbReference type="GO" id="GO:0030077">
    <property type="term" value="C:plasma membrane light-harvesting complex"/>
    <property type="evidence" value="ECO:0007669"/>
    <property type="project" value="InterPro"/>
</dbReference>
<gene>
    <name evidence="2" type="ORF">DCP75_15640</name>
</gene>
<accession>A0A3C1KR23</accession>
<evidence type="ECO:0000259" key="1">
    <source>
        <dbReference type="Pfam" id="PF05239"/>
    </source>
</evidence>
<sequence>MRNLHGKESYKLQEGVDVDQGMPSSNLLGAQVYTADGVEIGVISELQIDPAAGIVRFACITRPERDAVLMPWAAMFRVKHKRGFVLTHRGEELLQQNKG</sequence>
<protein>
    <recommendedName>
        <fullName evidence="1">PRC-barrel domain-containing protein</fullName>
    </recommendedName>
</protein>
<dbReference type="Pfam" id="PF05239">
    <property type="entry name" value="PRC"/>
    <property type="match status" value="1"/>
</dbReference>
<reference evidence="2 3" key="1">
    <citation type="journal article" date="2018" name="Nat. Biotechnol.">
        <title>A standardized bacterial taxonomy based on genome phylogeny substantially revises the tree of life.</title>
        <authorList>
            <person name="Parks D.H."/>
            <person name="Chuvochina M."/>
            <person name="Waite D.W."/>
            <person name="Rinke C."/>
            <person name="Skarshewski A."/>
            <person name="Chaumeil P.A."/>
            <person name="Hugenholtz P."/>
        </authorList>
    </citation>
    <scope>NUCLEOTIDE SEQUENCE [LARGE SCALE GENOMIC DNA]</scope>
    <source>
        <strain evidence="2">UBA9158</strain>
    </source>
</reference>